<keyword evidence="2" id="KW-1185">Reference proteome</keyword>
<evidence type="ECO:0000313" key="2">
    <source>
        <dbReference type="Proteomes" id="UP000195569"/>
    </source>
</evidence>
<dbReference type="EMBL" id="CYGY02000010">
    <property type="protein sequence ID" value="SIT36815.1"/>
    <property type="molecule type" value="Genomic_DNA"/>
</dbReference>
<reference evidence="1" key="1">
    <citation type="submission" date="2016-12" db="EMBL/GenBank/DDBJ databases">
        <authorList>
            <person name="Moulin L."/>
        </authorList>
    </citation>
    <scope>NUCLEOTIDE SEQUENCE [LARGE SCALE GENOMIC DNA]</scope>
    <source>
        <strain evidence="1">STM 7183</strain>
    </source>
</reference>
<dbReference type="Proteomes" id="UP000195569">
    <property type="component" value="Unassembled WGS sequence"/>
</dbReference>
<organism evidence="1 2">
    <name type="scientific">Paraburkholderia piptadeniae</name>
    <dbReference type="NCBI Taxonomy" id="1701573"/>
    <lineage>
        <taxon>Bacteria</taxon>
        <taxon>Pseudomonadati</taxon>
        <taxon>Pseudomonadota</taxon>
        <taxon>Betaproteobacteria</taxon>
        <taxon>Burkholderiales</taxon>
        <taxon>Burkholderiaceae</taxon>
        <taxon>Paraburkholderia</taxon>
    </lineage>
</organism>
<proteinExistence type="predicted"/>
<comment type="caution">
    <text evidence="1">The sequence shown here is derived from an EMBL/GenBank/DDBJ whole genome shotgun (WGS) entry which is preliminary data.</text>
</comment>
<gene>
    <name evidence="1" type="ORF">BN2476_100109</name>
</gene>
<accession>A0A1N7RNZ1</accession>
<sequence length="180" mass="19789">MTQRLAEIDASDMPLGFDCDAAWRCICAKALMRLGSSAYSWRFHAHVFCALRSFSTGGQCGFCRTVAILSISIGFFIKCAAIRRMRTNMIFDPIELALFEQVMEVHSGASSAGEFTDFQLSRDWCVLLVSVLYSSERCHAEASNLPAGRCGCGRRADRRMVGAAAASADRRIGDRARAAR</sequence>
<protein>
    <submittedName>
        <fullName evidence="1">Uncharacterized protein</fullName>
    </submittedName>
</protein>
<evidence type="ECO:0000313" key="1">
    <source>
        <dbReference type="EMBL" id="SIT36815.1"/>
    </source>
</evidence>
<dbReference type="AlphaFoldDB" id="A0A1N7RNZ1"/>
<name>A0A1N7RNZ1_9BURK</name>